<reference evidence="1 2" key="1">
    <citation type="submission" date="2022-03" db="EMBL/GenBank/DDBJ databases">
        <authorList>
            <person name="Jo J.-H."/>
            <person name="Im W.-T."/>
        </authorList>
    </citation>
    <scope>NUCLEOTIDE SEQUENCE [LARGE SCALE GENOMIC DNA]</scope>
    <source>
        <strain evidence="1 2">MA9</strain>
    </source>
</reference>
<sequence length="482" mass="57003">MLLPFDEQLLKETQGQIGVELEKKLRETCDETSIWGVTFDSESFLFEQERAEKFCFLLLKNYWGKVNLFFYDSFHEANFNVEVVNEKIQQFFNEPENKKALFAFIHKQGEIRFSQLIEFLFAKSIQTPVSETGLERLIVYKVGERYFVQPLYSDQGEFWEYITAKKIYSLYLQQSLSVIERPLQMMRTFKLMLQPQFSKNRVATMIHKLVQHIDYENPKSYALKQLHLFNICSHFTSGRRHFKKLRKCVANVQSEWNQGGFALNDKEQTLLSYMLFQEAIVRNDNATIMKHGLHLIEEERLSNHAIELIVDYEDVLQSMSPQPHALVKNYNENYLEHLFFVLIDTLVKEEQWQQAFELVKCYELATCSAIFELLQAQNPQSMLHVIEATVQQDIAVLVDGTAQNIRDSLVTWHAQYVEKNSEYYEMAKMTSRHMCNLLKILFYAEQDFLVEKLLAVYKKYLLFSTHFENLRQFIEQRTALTV</sequence>
<evidence type="ECO:0000313" key="1">
    <source>
        <dbReference type="EMBL" id="MCH7323819.1"/>
    </source>
</evidence>
<evidence type="ECO:0000313" key="2">
    <source>
        <dbReference type="Proteomes" id="UP001316087"/>
    </source>
</evidence>
<organism evidence="1 2">
    <name type="scientific">Solibacillus palustris</name>
    <dbReference type="NCBI Taxonomy" id="2908203"/>
    <lineage>
        <taxon>Bacteria</taxon>
        <taxon>Bacillati</taxon>
        <taxon>Bacillota</taxon>
        <taxon>Bacilli</taxon>
        <taxon>Bacillales</taxon>
        <taxon>Caryophanaceae</taxon>
        <taxon>Solibacillus</taxon>
    </lineage>
</organism>
<gene>
    <name evidence="1" type="ORF">LZ480_18270</name>
</gene>
<accession>A0ABS9UHI1</accession>
<dbReference type="RefSeq" id="WP_241370978.1">
    <property type="nucleotide sequence ID" value="NZ_JAKZFC010000010.1"/>
</dbReference>
<name>A0ABS9UHI1_9BACL</name>
<proteinExistence type="predicted"/>
<comment type="caution">
    <text evidence="1">The sequence shown here is derived from an EMBL/GenBank/DDBJ whole genome shotgun (WGS) entry which is preliminary data.</text>
</comment>
<dbReference type="Proteomes" id="UP001316087">
    <property type="component" value="Unassembled WGS sequence"/>
</dbReference>
<protein>
    <submittedName>
        <fullName evidence="1">Fe-S-cluster redox enzyme</fullName>
    </submittedName>
</protein>
<keyword evidence="2" id="KW-1185">Reference proteome</keyword>
<dbReference type="EMBL" id="JAKZFC010000010">
    <property type="protein sequence ID" value="MCH7323819.1"/>
    <property type="molecule type" value="Genomic_DNA"/>
</dbReference>